<evidence type="ECO:0000313" key="2">
    <source>
        <dbReference type="Proteomes" id="UP001165439"/>
    </source>
</evidence>
<proteinExistence type="predicted"/>
<protein>
    <submittedName>
        <fullName evidence="1">Uncharacterized protein</fullName>
    </submittedName>
</protein>
<dbReference type="RefSeq" id="WP_010954615.1">
    <property type="nucleotide sequence ID" value="NZ_CP128540.1"/>
</dbReference>
<reference evidence="1" key="1">
    <citation type="submission" date="2023-06" db="EMBL/GenBank/DDBJ databases">
        <title>MBL-encoding genomic islands in Pseudomonas spp. in Poland.</title>
        <authorList>
            <person name="Urbanowicz P."/>
            <person name="Izdebski R."/>
            <person name="Biedrzycka M."/>
            <person name="Gniadkowski M."/>
        </authorList>
    </citation>
    <scope>NUCLEOTIDE SEQUENCE</scope>
    <source>
        <strain evidence="1">NMI5768_13</strain>
    </source>
</reference>
<dbReference type="AlphaFoldDB" id="A0AAW7HUW6"/>
<accession>A0AAW7HUW6</accession>
<gene>
    <name evidence="1" type="ORF">LU674_020185</name>
</gene>
<evidence type="ECO:0000313" key="1">
    <source>
        <dbReference type="EMBL" id="MDM3954628.1"/>
    </source>
</evidence>
<name>A0AAW7HUW6_9PSED</name>
<organism evidence="1 2">
    <name type="scientific">Pseudomonas alloputida</name>
    <dbReference type="NCBI Taxonomy" id="1940621"/>
    <lineage>
        <taxon>Bacteria</taxon>
        <taxon>Pseudomonadati</taxon>
        <taxon>Pseudomonadota</taxon>
        <taxon>Gammaproteobacteria</taxon>
        <taxon>Pseudomonadales</taxon>
        <taxon>Pseudomonadaceae</taxon>
        <taxon>Pseudomonas</taxon>
    </lineage>
</organism>
<dbReference type="EMBL" id="JAJSRF020000001">
    <property type="protein sequence ID" value="MDM3954628.1"/>
    <property type="molecule type" value="Genomic_DNA"/>
</dbReference>
<dbReference type="SUPFAM" id="SSF50969">
    <property type="entry name" value="YVTN repeat-like/Quinoprotein amine dehydrogenase"/>
    <property type="match status" value="1"/>
</dbReference>
<sequence>MPITDSAQFDEKPFPSHWHLPEDLTGRIFIGGLWENRECYYLIDFAQKLIKSCAVQVDSYVSALSGYIEKHLAPDQYPYACGSSKAVAYCFVQPHEALELSDGRVVVGMHNCSYAREIDFSQHHVGHVSEHNDFIPRMMSAQNSLDRDTGEYLYTMTDMQQRLRAYGKGPQELDSELYALDTGWKSPRKLASLRTLEALHEVKQSPDPRYLVLTEFCLAANVRPPSPEGDPFANPAQWQAYQAGGLQANRIYLVDKSTGQSCAQIVPAGTPGHIEFSRSDPARFYLSCHNLSKAHGKLILHGEATLQAGTVREGVLSLGDHYQPEALYRLTSHKLFSYQGEHYIVLSAYPNRFHIVRESSLQCIRDEQLFAHESIATQGLHFCTLLGHMPLWIETSDNGRYVLLVSNELIYVYDMQHRSLRHVRGYSHHGGFSGTAHLTNFNDEHY</sequence>
<dbReference type="InterPro" id="IPR011044">
    <property type="entry name" value="Quino_amine_DH_bsu"/>
</dbReference>
<comment type="caution">
    <text evidence="1">The sequence shown here is derived from an EMBL/GenBank/DDBJ whole genome shotgun (WGS) entry which is preliminary data.</text>
</comment>
<dbReference type="Proteomes" id="UP001165439">
    <property type="component" value="Unassembled WGS sequence"/>
</dbReference>
<dbReference type="GeneID" id="83679541"/>